<reference evidence="2" key="1">
    <citation type="submission" date="2014-12" db="EMBL/GenBank/DDBJ databases">
        <authorList>
            <person name="Huang H.-H."/>
            <person name="Chen S.-C."/>
            <person name="Lai M.-C."/>
        </authorList>
    </citation>
    <scope>NUCLEOTIDE SEQUENCE</scope>
    <source>
        <strain evidence="2">K1F9705b</strain>
    </source>
</reference>
<dbReference type="Proteomes" id="UP000730161">
    <property type="component" value="Unassembled WGS sequence"/>
</dbReference>
<keyword evidence="1" id="KW-0472">Membrane</keyword>
<dbReference type="RefSeq" id="WP_211530630.1">
    <property type="nucleotide sequence ID" value="NZ_JWHL01000006.1"/>
</dbReference>
<keyword evidence="1" id="KW-0812">Transmembrane</keyword>
<evidence type="ECO:0000313" key="3">
    <source>
        <dbReference type="Proteomes" id="UP000730161"/>
    </source>
</evidence>
<dbReference type="EMBL" id="JWHL01000006">
    <property type="protein sequence ID" value="MBR1368971.1"/>
    <property type="molecule type" value="Genomic_DNA"/>
</dbReference>
<dbReference type="OrthoDB" id="117923at2157"/>
<gene>
    <name evidence="2" type="ORF">RJ53_05410</name>
</gene>
<evidence type="ECO:0000256" key="1">
    <source>
        <dbReference type="SAM" id="Phobius"/>
    </source>
</evidence>
<dbReference type="InterPro" id="IPR007272">
    <property type="entry name" value="Sulf_transp_TsuA/YedE"/>
</dbReference>
<dbReference type="Pfam" id="PF04143">
    <property type="entry name" value="Sulf_transp"/>
    <property type="match status" value="1"/>
</dbReference>
<name>A0A8J7W613_9EURY</name>
<keyword evidence="1" id="KW-1133">Transmembrane helix</keyword>
<accession>A0A8J7W613</accession>
<feature type="transmembrane region" description="Helical" evidence="1">
    <location>
        <begin position="114"/>
        <end position="136"/>
    </location>
</feature>
<dbReference type="AlphaFoldDB" id="A0A8J7W613"/>
<feature type="transmembrane region" description="Helical" evidence="1">
    <location>
        <begin position="12"/>
        <end position="29"/>
    </location>
</feature>
<comment type="caution">
    <text evidence="2">The sequence shown here is derived from an EMBL/GenBank/DDBJ whole genome shotgun (WGS) entry which is preliminary data.</text>
</comment>
<feature type="transmembrane region" description="Helical" evidence="1">
    <location>
        <begin position="80"/>
        <end position="102"/>
    </location>
</feature>
<evidence type="ECO:0000313" key="2">
    <source>
        <dbReference type="EMBL" id="MBR1368971.1"/>
    </source>
</evidence>
<proteinExistence type="predicted"/>
<feature type="transmembrane region" description="Helical" evidence="1">
    <location>
        <begin position="49"/>
        <end position="68"/>
    </location>
</feature>
<feature type="transmembrane region" description="Helical" evidence="1">
    <location>
        <begin position="164"/>
        <end position="184"/>
    </location>
</feature>
<sequence>MTFDTLRSDTKAQMVLGLLSGIVFGFLLQKGGVTEYGVIIGQLLLTDFTVVKVMLSAVLVGMIGVYTLKWMGLANLHYKVGSVGSTIIGGLIFGAGFGILGYCPGTAAGAVGSGAMDAAIGMIGIAIGAGIFARLYPRLNRSILNKGIFPAETIPELVGIRSEVLAVGIVAVLVAGILYLLHAVGL</sequence>
<protein>
    <submittedName>
        <fullName evidence="2">YeeE/YedE family protein</fullName>
    </submittedName>
</protein>
<keyword evidence="3" id="KW-1185">Reference proteome</keyword>
<organism evidence="2 3">
    <name type="scientific">Methanocalculus chunghsingensis</name>
    <dbReference type="NCBI Taxonomy" id="156457"/>
    <lineage>
        <taxon>Archaea</taxon>
        <taxon>Methanobacteriati</taxon>
        <taxon>Methanobacteriota</taxon>
        <taxon>Stenosarchaea group</taxon>
        <taxon>Methanomicrobia</taxon>
        <taxon>Methanomicrobiales</taxon>
        <taxon>Methanocalculaceae</taxon>
        <taxon>Methanocalculus</taxon>
    </lineage>
</organism>